<protein>
    <submittedName>
        <fullName evidence="1">Uncharacterized protein</fullName>
    </submittedName>
</protein>
<accession>A0A8S5M8F0</accession>
<organism evidence="1">
    <name type="scientific">Siphoviridae sp. ctPAi1</name>
    <dbReference type="NCBI Taxonomy" id="2826320"/>
    <lineage>
        <taxon>Viruses</taxon>
        <taxon>Duplodnaviria</taxon>
        <taxon>Heunggongvirae</taxon>
        <taxon>Uroviricota</taxon>
        <taxon>Caudoviricetes</taxon>
    </lineage>
</organism>
<name>A0A8S5M8F0_9CAUD</name>
<dbReference type="EMBL" id="BK014842">
    <property type="protein sequence ID" value="DAD78367.1"/>
    <property type="molecule type" value="Genomic_DNA"/>
</dbReference>
<sequence length="56" mass="6825">MTKEEREELVQQKENLKLLFEFHTGNRVIKEDPQFEQYINDILDMIAEIEEKLKTE</sequence>
<proteinExistence type="predicted"/>
<evidence type="ECO:0000313" key="1">
    <source>
        <dbReference type="EMBL" id="DAD78367.1"/>
    </source>
</evidence>
<reference evidence="1" key="1">
    <citation type="journal article" date="2021" name="Proc. Natl. Acad. Sci. U.S.A.">
        <title>A Catalog of Tens of Thousands of Viruses from Human Metagenomes Reveals Hidden Associations with Chronic Diseases.</title>
        <authorList>
            <person name="Tisza M.J."/>
            <person name="Buck C.B."/>
        </authorList>
    </citation>
    <scope>NUCLEOTIDE SEQUENCE</scope>
    <source>
        <strain evidence="1">CtPAi1</strain>
    </source>
</reference>